<feature type="signal peptide" evidence="1">
    <location>
        <begin position="1"/>
        <end position="16"/>
    </location>
</feature>
<protein>
    <recommendedName>
        <fullName evidence="4">Secreted protein</fullName>
    </recommendedName>
</protein>
<keyword evidence="1" id="KW-0732">Signal</keyword>
<name>A0ABV0SAB1_9TELE</name>
<comment type="caution">
    <text evidence="2">The sequence shown here is derived from an EMBL/GenBank/DDBJ whole genome shotgun (WGS) entry which is preliminary data.</text>
</comment>
<sequence>MLLIVILLALLSYDNATTTGITCASGCFLSECQGTSIRTWEVSACPLSVLAKPWRRKDKYISSSYPDRMHVRKFFFYKTRRIADCDVLANCFTQHSVLIS</sequence>
<accession>A0ABV0SAB1</accession>
<keyword evidence="3" id="KW-1185">Reference proteome</keyword>
<feature type="chain" id="PRO_5045216669" description="Secreted protein" evidence="1">
    <location>
        <begin position="17"/>
        <end position="100"/>
    </location>
</feature>
<dbReference type="EMBL" id="JAHRIN010075643">
    <property type="protein sequence ID" value="MEQ2217061.1"/>
    <property type="molecule type" value="Genomic_DNA"/>
</dbReference>
<evidence type="ECO:0000313" key="2">
    <source>
        <dbReference type="EMBL" id="MEQ2217061.1"/>
    </source>
</evidence>
<proteinExistence type="predicted"/>
<gene>
    <name evidence="2" type="ORF">XENOCAPTIV_009894</name>
</gene>
<organism evidence="2 3">
    <name type="scientific">Xenoophorus captivus</name>
    <dbReference type="NCBI Taxonomy" id="1517983"/>
    <lineage>
        <taxon>Eukaryota</taxon>
        <taxon>Metazoa</taxon>
        <taxon>Chordata</taxon>
        <taxon>Craniata</taxon>
        <taxon>Vertebrata</taxon>
        <taxon>Euteleostomi</taxon>
        <taxon>Actinopterygii</taxon>
        <taxon>Neopterygii</taxon>
        <taxon>Teleostei</taxon>
        <taxon>Neoteleostei</taxon>
        <taxon>Acanthomorphata</taxon>
        <taxon>Ovalentaria</taxon>
        <taxon>Atherinomorphae</taxon>
        <taxon>Cyprinodontiformes</taxon>
        <taxon>Goodeidae</taxon>
        <taxon>Xenoophorus</taxon>
    </lineage>
</organism>
<evidence type="ECO:0000313" key="3">
    <source>
        <dbReference type="Proteomes" id="UP001434883"/>
    </source>
</evidence>
<evidence type="ECO:0000256" key="1">
    <source>
        <dbReference type="SAM" id="SignalP"/>
    </source>
</evidence>
<reference evidence="2 3" key="1">
    <citation type="submission" date="2021-06" db="EMBL/GenBank/DDBJ databases">
        <authorList>
            <person name="Palmer J.M."/>
        </authorList>
    </citation>
    <scope>NUCLEOTIDE SEQUENCE [LARGE SCALE GENOMIC DNA]</scope>
    <source>
        <strain evidence="2 3">XC_2019</strain>
        <tissue evidence="2">Muscle</tissue>
    </source>
</reference>
<dbReference type="Proteomes" id="UP001434883">
    <property type="component" value="Unassembled WGS sequence"/>
</dbReference>
<evidence type="ECO:0008006" key="4">
    <source>
        <dbReference type="Google" id="ProtNLM"/>
    </source>
</evidence>